<dbReference type="Gene3D" id="3.10.10.10">
    <property type="entry name" value="HIV Type 1 Reverse Transcriptase, subunit A, domain 1"/>
    <property type="match status" value="1"/>
</dbReference>
<dbReference type="InterPro" id="IPR000477">
    <property type="entry name" value="RT_dom"/>
</dbReference>
<dbReference type="InterPro" id="IPR043502">
    <property type="entry name" value="DNA/RNA_pol_sf"/>
</dbReference>
<feature type="compositionally biased region" description="Basic residues" evidence="1">
    <location>
        <begin position="9"/>
        <end position="31"/>
    </location>
</feature>
<dbReference type="SUPFAM" id="SSF56672">
    <property type="entry name" value="DNA/RNA polymerases"/>
    <property type="match status" value="1"/>
</dbReference>
<organism evidence="3 4">
    <name type="scientific">Perkinsus olseni</name>
    <name type="common">Perkinsus atlanticus</name>
    <dbReference type="NCBI Taxonomy" id="32597"/>
    <lineage>
        <taxon>Eukaryota</taxon>
        <taxon>Sar</taxon>
        <taxon>Alveolata</taxon>
        <taxon>Perkinsozoa</taxon>
        <taxon>Perkinsea</taxon>
        <taxon>Perkinsida</taxon>
        <taxon>Perkinsidae</taxon>
        <taxon>Perkinsus</taxon>
    </lineage>
</organism>
<dbReference type="Pfam" id="PF00078">
    <property type="entry name" value="RVT_1"/>
    <property type="match status" value="1"/>
</dbReference>
<reference evidence="3 4" key="1">
    <citation type="submission" date="2020-04" db="EMBL/GenBank/DDBJ databases">
        <title>Perkinsus olseni comparative genomics.</title>
        <authorList>
            <person name="Bogema D.R."/>
        </authorList>
    </citation>
    <scope>NUCLEOTIDE SEQUENCE [LARGE SCALE GENOMIC DNA]</scope>
    <source>
        <strain evidence="3">00978-12</strain>
    </source>
</reference>
<dbReference type="PANTHER" id="PTHR33050:SF7">
    <property type="entry name" value="RIBONUCLEASE H"/>
    <property type="match status" value="1"/>
</dbReference>
<accession>A0A7J6NL72</accession>
<evidence type="ECO:0000313" key="4">
    <source>
        <dbReference type="Proteomes" id="UP000541610"/>
    </source>
</evidence>
<dbReference type="PANTHER" id="PTHR33050">
    <property type="entry name" value="REVERSE TRANSCRIPTASE DOMAIN-CONTAINING PROTEIN"/>
    <property type="match status" value="1"/>
</dbReference>
<dbReference type="PROSITE" id="PS50878">
    <property type="entry name" value="RT_POL"/>
    <property type="match status" value="1"/>
</dbReference>
<dbReference type="InterPro" id="IPR043128">
    <property type="entry name" value="Rev_trsase/Diguanyl_cyclase"/>
</dbReference>
<proteinExistence type="predicted"/>
<dbReference type="InterPro" id="IPR052055">
    <property type="entry name" value="Hepadnavirus_pol/RT"/>
</dbReference>
<feature type="domain" description="Reverse transcriptase" evidence="2">
    <location>
        <begin position="275"/>
        <end position="471"/>
    </location>
</feature>
<dbReference type="Gene3D" id="3.30.70.270">
    <property type="match status" value="1"/>
</dbReference>
<evidence type="ECO:0000259" key="2">
    <source>
        <dbReference type="PROSITE" id="PS50878"/>
    </source>
</evidence>
<evidence type="ECO:0000256" key="1">
    <source>
        <dbReference type="SAM" id="MobiDB-lite"/>
    </source>
</evidence>
<sequence length="549" mass="61716">MENGSPILLRKRRRPARSQESRKRRNARKRDLRFDKSQHRGDYEVNNDGTGRGNSRELADLQYYAHVAALRQSEHREEVIDGAVDGTGMPEVCQWYPYPATQPQATEKLREQLEGWIDTLAGNSKLRDLFDQWVALPRDRQGSCTQFPDLLDEMTKRASEQLRETWCLEIGVSGEAAPNTSLRPELMKALLMATSDHPDREDVGICDEVSRGCRVGIHEPIAATGLWPKDTKGPKHKGYGLSFWASKEAWYNYKSCEEMKSQVCAELEAEVVKGRMKKTTEPPAGAHLTKIACILKPNGKVRLVDDLRRSGINELVLCDETLALPGLKSAALAVEIVSSQAPPGAEILWLETDVAAAFRNIPVSEEDQCFLVNKVGDYYYVHTVLPFGLRSSPLLWCRYSANYHKLVKRLLPRSIPCDGIIYVDDSGWAVPREHAFRHLLRAVLIAATLGIPLSHEKMRLSTTPHNLGFRWSLSSKIASVPEEKAVRIINDLDTIINIGRGKHAPTKLIEGVTGRLTWLSQILPKLKSDLQALYALQNLARRRNGTSYL</sequence>
<dbReference type="Proteomes" id="UP000541610">
    <property type="component" value="Unassembled WGS sequence"/>
</dbReference>
<dbReference type="OrthoDB" id="445734at2759"/>
<protein>
    <recommendedName>
        <fullName evidence="2">Reverse transcriptase domain-containing protein</fullName>
    </recommendedName>
</protein>
<feature type="compositionally biased region" description="Basic and acidic residues" evidence="1">
    <location>
        <begin position="32"/>
        <end position="43"/>
    </location>
</feature>
<dbReference type="AlphaFoldDB" id="A0A7J6NL72"/>
<comment type="caution">
    <text evidence="3">The sequence shown here is derived from an EMBL/GenBank/DDBJ whole genome shotgun (WGS) entry which is preliminary data.</text>
</comment>
<feature type="region of interest" description="Disordered" evidence="1">
    <location>
        <begin position="1"/>
        <end position="54"/>
    </location>
</feature>
<name>A0A7J6NL72_PEROL</name>
<evidence type="ECO:0000313" key="3">
    <source>
        <dbReference type="EMBL" id="KAF4684250.1"/>
    </source>
</evidence>
<gene>
    <name evidence="3" type="ORF">FOZ60_008100</name>
</gene>
<dbReference type="EMBL" id="JABANP010000321">
    <property type="protein sequence ID" value="KAF4684250.1"/>
    <property type="molecule type" value="Genomic_DNA"/>
</dbReference>